<dbReference type="PANTHER" id="PTHR23128:SF132">
    <property type="entry name" value="SERPENTINE RECEPTOR, CLASS E (EPSILON)-RELATED"/>
    <property type="match status" value="1"/>
</dbReference>
<feature type="transmembrane region" description="Helical" evidence="2">
    <location>
        <begin position="20"/>
        <end position="39"/>
    </location>
</feature>
<keyword evidence="4" id="KW-1185">Reference proteome</keyword>
<dbReference type="InterPro" id="IPR004151">
    <property type="entry name" value="7TM_GPCR_serpentine_rcpt_Sre"/>
</dbReference>
<keyword evidence="2" id="KW-0812">Transmembrane</keyword>
<dbReference type="GO" id="GO:0007606">
    <property type="term" value="P:sensory perception of chemical stimulus"/>
    <property type="evidence" value="ECO:0007669"/>
    <property type="project" value="InterPro"/>
</dbReference>
<dbReference type="Pfam" id="PF03125">
    <property type="entry name" value="Sre"/>
    <property type="match status" value="1"/>
</dbReference>
<dbReference type="AlphaFoldDB" id="A0AAN5I2K9"/>
<dbReference type="GO" id="GO:0016020">
    <property type="term" value="C:membrane"/>
    <property type="evidence" value="ECO:0007669"/>
    <property type="project" value="InterPro"/>
</dbReference>
<evidence type="ECO:0000313" key="3">
    <source>
        <dbReference type="EMBL" id="GMR49662.1"/>
    </source>
</evidence>
<protein>
    <recommendedName>
        <fullName evidence="5">G protein-coupled receptor</fullName>
    </recommendedName>
</protein>
<feature type="transmembrane region" description="Helical" evidence="2">
    <location>
        <begin position="51"/>
        <end position="75"/>
    </location>
</feature>
<evidence type="ECO:0000256" key="1">
    <source>
        <dbReference type="ARBA" id="ARBA00006803"/>
    </source>
</evidence>
<organism evidence="3 4">
    <name type="scientific">Pristionchus mayeri</name>
    <dbReference type="NCBI Taxonomy" id="1317129"/>
    <lineage>
        <taxon>Eukaryota</taxon>
        <taxon>Metazoa</taxon>
        <taxon>Ecdysozoa</taxon>
        <taxon>Nematoda</taxon>
        <taxon>Chromadorea</taxon>
        <taxon>Rhabditida</taxon>
        <taxon>Rhabditina</taxon>
        <taxon>Diplogasteromorpha</taxon>
        <taxon>Diplogasteroidea</taxon>
        <taxon>Neodiplogasteridae</taxon>
        <taxon>Pristionchus</taxon>
    </lineage>
</organism>
<comment type="similarity">
    <text evidence="1">Belongs to the nematode receptor-like protein sre family.</text>
</comment>
<evidence type="ECO:0008006" key="5">
    <source>
        <dbReference type="Google" id="ProtNLM"/>
    </source>
</evidence>
<dbReference type="Proteomes" id="UP001328107">
    <property type="component" value="Unassembled WGS sequence"/>
</dbReference>
<keyword evidence="2" id="KW-0472">Membrane</keyword>
<feature type="non-terminal residue" evidence="3">
    <location>
        <position position="1"/>
    </location>
</feature>
<accession>A0AAN5I2K9</accession>
<proteinExistence type="inferred from homology"/>
<keyword evidence="2" id="KW-1133">Transmembrane helix</keyword>
<dbReference type="PANTHER" id="PTHR23128">
    <property type="entry name" value="SERPENTINE RECEPTOR, CLASS E (EPSILON)-RELATED"/>
    <property type="match status" value="1"/>
</dbReference>
<feature type="transmembrane region" description="Helical" evidence="2">
    <location>
        <begin position="95"/>
        <end position="117"/>
    </location>
</feature>
<reference evidence="4" key="1">
    <citation type="submission" date="2022-10" db="EMBL/GenBank/DDBJ databases">
        <title>Genome assembly of Pristionchus species.</title>
        <authorList>
            <person name="Yoshida K."/>
            <person name="Sommer R.J."/>
        </authorList>
    </citation>
    <scope>NUCLEOTIDE SEQUENCE [LARGE SCALE GENOMIC DNA]</scope>
    <source>
        <strain evidence="4">RS5460</strain>
    </source>
</reference>
<name>A0AAN5I2K9_9BILA</name>
<sequence length="121" mass="14211">QTSLFHRNMTNIGIVHYFNAFLHAIARTILFLFQFKLVLPDETHFMAPANIVITFASILRSYQMMATVFLFSSFVTERTLATIYLYDYEKNKRFWISYLLIFLTFFLSLSLSIVRVFGGLN</sequence>
<gene>
    <name evidence="3" type="ORF">PMAYCL1PPCAC_19857</name>
</gene>
<dbReference type="EMBL" id="BTRK01000004">
    <property type="protein sequence ID" value="GMR49662.1"/>
    <property type="molecule type" value="Genomic_DNA"/>
</dbReference>
<comment type="caution">
    <text evidence="3">The sequence shown here is derived from an EMBL/GenBank/DDBJ whole genome shotgun (WGS) entry which is preliminary data.</text>
</comment>
<evidence type="ECO:0000256" key="2">
    <source>
        <dbReference type="SAM" id="Phobius"/>
    </source>
</evidence>
<feature type="non-terminal residue" evidence="3">
    <location>
        <position position="121"/>
    </location>
</feature>
<evidence type="ECO:0000313" key="4">
    <source>
        <dbReference type="Proteomes" id="UP001328107"/>
    </source>
</evidence>